<reference evidence="1" key="1">
    <citation type="submission" date="2014-11" db="EMBL/GenBank/DDBJ databases">
        <authorList>
            <person name="Amaro Gonzalez C."/>
        </authorList>
    </citation>
    <scope>NUCLEOTIDE SEQUENCE</scope>
</reference>
<sequence length="12" mass="1280">MQGCPPDVAESF</sequence>
<protein>
    <submittedName>
        <fullName evidence="1">Uncharacterized protein</fullName>
    </submittedName>
</protein>
<dbReference type="EMBL" id="GBXM01063420">
    <property type="protein sequence ID" value="JAH45157.1"/>
    <property type="molecule type" value="Transcribed_RNA"/>
</dbReference>
<name>A0A0E9SV69_ANGAN</name>
<organism evidence="1">
    <name type="scientific">Anguilla anguilla</name>
    <name type="common">European freshwater eel</name>
    <name type="synonym">Muraena anguilla</name>
    <dbReference type="NCBI Taxonomy" id="7936"/>
    <lineage>
        <taxon>Eukaryota</taxon>
        <taxon>Metazoa</taxon>
        <taxon>Chordata</taxon>
        <taxon>Craniata</taxon>
        <taxon>Vertebrata</taxon>
        <taxon>Euteleostomi</taxon>
        <taxon>Actinopterygii</taxon>
        <taxon>Neopterygii</taxon>
        <taxon>Teleostei</taxon>
        <taxon>Anguilliformes</taxon>
        <taxon>Anguillidae</taxon>
        <taxon>Anguilla</taxon>
    </lineage>
</organism>
<proteinExistence type="predicted"/>
<evidence type="ECO:0000313" key="1">
    <source>
        <dbReference type="EMBL" id="JAH45157.1"/>
    </source>
</evidence>
<accession>A0A0E9SV69</accession>
<reference evidence="1" key="2">
    <citation type="journal article" date="2015" name="Fish Shellfish Immunol.">
        <title>Early steps in the European eel (Anguilla anguilla)-Vibrio vulnificus interaction in the gills: Role of the RtxA13 toxin.</title>
        <authorList>
            <person name="Callol A."/>
            <person name="Pajuelo D."/>
            <person name="Ebbesson L."/>
            <person name="Teles M."/>
            <person name="MacKenzie S."/>
            <person name="Amaro C."/>
        </authorList>
    </citation>
    <scope>NUCLEOTIDE SEQUENCE</scope>
</reference>